<reference evidence="1 2" key="1">
    <citation type="submission" date="2022-04" db="EMBL/GenBank/DDBJ databases">
        <title>Roseobacter sp. WL0113 is a bacterium isolated from neritic sediment.</title>
        <authorList>
            <person name="Wang L."/>
            <person name="He W."/>
            <person name="Zhang D.-F."/>
        </authorList>
    </citation>
    <scope>NUCLEOTIDE SEQUENCE [LARGE SCALE GENOMIC DNA]</scope>
    <source>
        <strain evidence="1 2">WL0113</strain>
    </source>
</reference>
<sequence length="124" mass="13956">MDKTLFIAIVISDPLVSQDAAGIFAYWHPGTVSRVFETVAEARAVPQEEFNATLVFVAAQNGALTLDGADFHWLEQRRVITLDLRDRLHFPHWQHLVRPFTQAQVIEAAHRLLDDSGPKPVEAE</sequence>
<accession>A0ABT3BBP0</accession>
<evidence type="ECO:0000313" key="1">
    <source>
        <dbReference type="EMBL" id="MCV3270569.1"/>
    </source>
</evidence>
<comment type="caution">
    <text evidence="1">The sequence shown here is derived from an EMBL/GenBank/DDBJ whole genome shotgun (WGS) entry which is preliminary data.</text>
</comment>
<dbReference type="Proteomes" id="UP001208690">
    <property type="component" value="Unassembled WGS sequence"/>
</dbReference>
<dbReference type="EMBL" id="JALIEB010000002">
    <property type="protein sequence ID" value="MCV3270569.1"/>
    <property type="molecule type" value="Genomic_DNA"/>
</dbReference>
<organism evidence="1 2">
    <name type="scientific">Roseobacter sinensis</name>
    <dbReference type="NCBI Taxonomy" id="2931391"/>
    <lineage>
        <taxon>Bacteria</taxon>
        <taxon>Pseudomonadati</taxon>
        <taxon>Pseudomonadota</taxon>
        <taxon>Alphaproteobacteria</taxon>
        <taxon>Rhodobacterales</taxon>
        <taxon>Roseobacteraceae</taxon>
        <taxon>Roseobacter</taxon>
    </lineage>
</organism>
<protein>
    <submittedName>
        <fullName evidence="1">Uncharacterized protein</fullName>
    </submittedName>
</protein>
<dbReference type="RefSeq" id="WP_263842895.1">
    <property type="nucleotide sequence ID" value="NZ_JALIEB010000002.1"/>
</dbReference>
<keyword evidence="2" id="KW-1185">Reference proteome</keyword>
<evidence type="ECO:0000313" key="2">
    <source>
        <dbReference type="Proteomes" id="UP001208690"/>
    </source>
</evidence>
<name>A0ABT3BBP0_9RHOB</name>
<gene>
    <name evidence="1" type="ORF">MUB52_03940</name>
</gene>
<proteinExistence type="predicted"/>